<feature type="compositionally biased region" description="Basic and acidic residues" evidence="1">
    <location>
        <begin position="182"/>
        <end position="193"/>
    </location>
</feature>
<gene>
    <name evidence="3" type="ORF">EV129_101693</name>
    <name evidence="2" type="ORF">EV130_101158</name>
</gene>
<feature type="region of interest" description="Disordered" evidence="1">
    <location>
        <begin position="169"/>
        <end position="193"/>
    </location>
</feature>
<evidence type="ECO:0000256" key="1">
    <source>
        <dbReference type="SAM" id="MobiDB-lite"/>
    </source>
</evidence>
<dbReference type="Proteomes" id="UP000295547">
    <property type="component" value="Unassembled WGS sequence"/>
</dbReference>
<evidence type="ECO:0000313" key="2">
    <source>
        <dbReference type="EMBL" id="TCU30587.1"/>
    </source>
</evidence>
<organism evidence="2 5">
    <name type="scientific">Rhizobium azibense</name>
    <dbReference type="NCBI Taxonomy" id="1136135"/>
    <lineage>
        <taxon>Bacteria</taxon>
        <taxon>Pseudomonadati</taxon>
        <taxon>Pseudomonadota</taxon>
        <taxon>Alphaproteobacteria</taxon>
        <taxon>Hyphomicrobiales</taxon>
        <taxon>Rhizobiaceae</taxon>
        <taxon>Rhizobium/Agrobacterium group</taxon>
        <taxon>Rhizobium</taxon>
    </lineage>
</organism>
<evidence type="ECO:0000313" key="3">
    <source>
        <dbReference type="EMBL" id="TCU41402.1"/>
    </source>
</evidence>
<proteinExistence type="predicted"/>
<dbReference type="EMBL" id="SMBJ01000001">
    <property type="protein sequence ID" value="TCU30587.1"/>
    <property type="molecule type" value="Genomic_DNA"/>
</dbReference>
<dbReference type="AlphaFoldDB" id="A0A4R3R8X6"/>
<comment type="caution">
    <text evidence="2">The sequence shown here is derived from an EMBL/GenBank/DDBJ whole genome shotgun (WGS) entry which is preliminary data.</text>
</comment>
<dbReference type="EMBL" id="SMBK01000001">
    <property type="protein sequence ID" value="TCU41402.1"/>
    <property type="molecule type" value="Genomic_DNA"/>
</dbReference>
<evidence type="ECO:0000313" key="4">
    <source>
        <dbReference type="Proteomes" id="UP000295507"/>
    </source>
</evidence>
<keyword evidence="5" id="KW-1185">Reference proteome</keyword>
<reference evidence="4 5" key="1">
    <citation type="submission" date="2019-03" db="EMBL/GenBank/DDBJ databases">
        <title>Genomic Encyclopedia of Type Strains, Phase IV (KMG-V): Genome sequencing to study the core and pangenomes of soil and plant-associated prokaryotes.</title>
        <authorList>
            <person name="Whitman W."/>
        </authorList>
    </citation>
    <scope>NUCLEOTIDE SEQUENCE [LARGE SCALE GENOMIC DNA]</scope>
    <source>
        <strain evidence="2 5">Gr42</strain>
        <strain evidence="3 4">IE4868</strain>
    </source>
</reference>
<protein>
    <submittedName>
        <fullName evidence="2">Uncharacterized protein</fullName>
    </submittedName>
</protein>
<name>A0A4R3R8X6_9HYPH</name>
<evidence type="ECO:0000313" key="5">
    <source>
        <dbReference type="Proteomes" id="UP000295547"/>
    </source>
</evidence>
<accession>A0A4R3R8X6</accession>
<dbReference type="Proteomes" id="UP000295507">
    <property type="component" value="Unassembled WGS sequence"/>
</dbReference>
<sequence>MLVLCRTPEHFREHGARCIECPDFFRTRRPVRDGDGFRRLHEPATGRQNFLRSAISKTTASRRCQQSCRNWTSAPTSMRCRVSGRESDKLFLPSPLVLTMMPEAGYQRLRAGALPQSSPFQFDRQPSQVIELSMGGDLDGIRSSGKDRANFPTFLAAAIQHDFPYGVISPLPEPTPGSIPRPADRHPRSEGLS</sequence>